<sequence length="290" mass="33802">MADFDMKLYLKLTGANRSVKIGDEPTLDVLKTIVRQHVMSVPYQNYTMLVTRKPVDFGIPTLMKTLLVDKIGGSCYEMCEFMLFILRSFNFDARRISTYALVNNEGYTDDAVYNHSIIFVLLDGKKYLIDVGFSLNSLREPVEFNFERTEEKSVTPAEKYLLDCNDDHFKLSLWLKEAWAPMYRFRRPLQFKNEQELRENYLDFMTTPTLIFVRDKTFKFGTVTATGRIGCSCPFDSFSLKATPPYTVVYGENHERPTSRKVSYKVFRDTVKKYANLNLNDEYFAEDESL</sequence>
<dbReference type="PRINTS" id="PR01543">
    <property type="entry name" value="ANATRNSFRASE"/>
</dbReference>
<evidence type="ECO:0000256" key="2">
    <source>
        <dbReference type="ARBA" id="ARBA00012701"/>
    </source>
</evidence>
<keyword evidence="3" id="KW-0808">Transferase</keyword>
<dbReference type="EMBL" id="AP028913">
    <property type="protein sequence ID" value="BES94505.1"/>
    <property type="molecule type" value="Genomic_DNA"/>
</dbReference>
<evidence type="ECO:0000256" key="3">
    <source>
        <dbReference type="RuleBase" id="RU003452"/>
    </source>
</evidence>
<dbReference type="PANTHER" id="PTHR11786:SF0">
    <property type="entry name" value="ARYLAMINE N-ACETYLTRANSFERASE 4-RELATED"/>
    <property type="match status" value="1"/>
</dbReference>
<name>A0ABN7AQM9_9HEMI</name>
<proteinExistence type="inferred from homology"/>
<dbReference type="Proteomes" id="UP001307889">
    <property type="component" value="Chromosome 5"/>
</dbReference>
<reference evidence="4 5" key="1">
    <citation type="submission" date="2023-09" db="EMBL/GenBank/DDBJ databases">
        <title>Nesidiocoris tenuis whole genome shotgun sequence.</title>
        <authorList>
            <person name="Shibata T."/>
            <person name="Shimoda M."/>
            <person name="Kobayashi T."/>
            <person name="Uehara T."/>
        </authorList>
    </citation>
    <scope>NUCLEOTIDE SEQUENCE [LARGE SCALE GENOMIC DNA]</scope>
    <source>
        <strain evidence="4 5">Japan</strain>
    </source>
</reference>
<dbReference type="InterPro" id="IPR001447">
    <property type="entry name" value="Arylamine_N-AcTrfase"/>
</dbReference>
<evidence type="ECO:0000256" key="1">
    <source>
        <dbReference type="ARBA" id="ARBA00006547"/>
    </source>
</evidence>
<dbReference type="EC" id="2.3.1.5" evidence="2"/>
<dbReference type="PANTHER" id="PTHR11786">
    <property type="entry name" value="N-HYDROXYARYLAMINE O-ACETYLTRANSFERASE"/>
    <property type="match status" value="1"/>
</dbReference>
<protein>
    <recommendedName>
        <fullName evidence="2">arylamine N-acetyltransferase</fullName>
        <ecNumber evidence="2">2.3.1.5</ecNumber>
    </recommendedName>
</protein>
<dbReference type="Pfam" id="PF00797">
    <property type="entry name" value="Acetyltransf_2"/>
    <property type="match status" value="1"/>
</dbReference>
<evidence type="ECO:0000313" key="5">
    <source>
        <dbReference type="Proteomes" id="UP001307889"/>
    </source>
</evidence>
<evidence type="ECO:0000313" key="4">
    <source>
        <dbReference type="EMBL" id="BES94505.1"/>
    </source>
</evidence>
<accession>A0ABN7AQM9</accession>
<dbReference type="SUPFAM" id="SSF54001">
    <property type="entry name" value="Cysteine proteinases"/>
    <property type="match status" value="1"/>
</dbReference>
<dbReference type="InterPro" id="IPR038765">
    <property type="entry name" value="Papain-like_cys_pep_sf"/>
</dbReference>
<dbReference type="Gene3D" id="3.30.2140.20">
    <property type="match status" value="1"/>
</dbReference>
<keyword evidence="5" id="KW-1185">Reference proteome</keyword>
<gene>
    <name evidence="4" type="ORF">NTJ_07315</name>
</gene>
<keyword evidence="3" id="KW-0012">Acyltransferase</keyword>
<dbReference type="InterPro" id="IPR053710">
    <property type="entry name" value="Arylamine_NAT_domain_sf"/>
</dbReference>
<comment type="similarity">
    <text evidence="1 3">Belongs to the arylamine N-acetyltransferase family.</text>
</comment>
<organism evidence="4 5">
    <name type="scientific">Nesidiocoris tenuis</name>
    <dbReference type="NCBI Taxonomy" id="355587"/>
    <lineage>
        <taxon>Eukaryota</taxon>
        <taxon>Metazoa</taxon>
        <taxon>Ecdysozoa</taxon>
        <taxon>Arthropoda</taxon>
        <taxon>Hexapoda</taxon>
        <taxon>Insecta</taxon>
        <taxon>Pterygota</taxon>
        <taxon>Neoptera</taxon>
        <taxon>Paraneoptera</taxon>
        <taxon>Hemiptera</taxon>
        <taxon>Heteroptera</taxon>
        <taxon>Panheteroptera</taxon>
        <taxon>Cimicomorpha</taxon>
        <taxon>Miridae</taxon>
        <taxon>Dicyphina</taxon>
        <taxon>Nesidiocoris</taxon>
    </lineage>
</organism>